<evidence type="ECO:0000313" key="3">
    <source>
        <dbReference type="EMBL" id="KAH8517122.1"/>
    </source>
</evidence>
<dbReference type="AlphaFoldDB" id="A0A8T2ZJV2"/>
<name>A0A8T2ZJV2_POPDE</name>
<keyword evidence="4" id="KW-1185">Reference proteome</keyword>
<evidence type="ECO:0000256" key="1">
    <source>
        <dbReference type="SAM" id="Coils"/>
    </source>
</evidence>
<reference evidence="3" key="1">
    <citation type="journal article" date="2021" name="J. Hered.">
        <title>Genome Assembly of Salicaceae Populus deltoides (Eastern Cottonwood) I-69 Based on Nanopore Sequencing and Hi-C Technologies.</title>
        <authorList>
            <person name="Bai S."/>
            <person name="Wu H."/>
            <person name="Zhang J."/>
            <person name="Pan Z."/>
            <person name="Zhao W."/>
            <person name="Li Z."/>
            <person name="Tong C."/>
        </authorList>
    </citation>
    <scope>NUCLEOTIDE SEQUENCE</scope>
    <source>
        <tissue evidence="3">Leaf</tissue>
    </source>
</reference>
<sequence>MDQQGRELVFMHSGDFLRQNPGVSDHLNDYSSGDHAKPTMKEVDFFSTDRNGKSPSEHQEMKINIGSSSLVDSSLNTGLNLSTSSSGISIIANAKEPNDNELRVLRGELGRQHDENKKLRSLLDQITKSYKDLQAQLLVAMQKQTQGCRVEQDLVFAGMLLLNKDLSQVFCFRDHEPKPAISPSFCNRSYKKGELNDTPTPVMSAQLLMDPRPSATFDANIEPSVSYDKTHEMLISPTNIMETKSQISGKRASIADSNIDQTSQSLGSPKSPRLEEEKPNEQVPEVPFRKARVSVRARSEAPLIKR</sequence>
<accession>A0A8T2ZJV2</accession>
<dbReference type="PANTHER" id="PTHR31429:SF59">
    <property type="entry name" value="WRKY TRANSCRIPTION FACTOR 47-RELATED"/>
    <property type="match status" value="1"/>
</dbReference>
<dbReference type="EMBL" id="JACEGQ020000002">
    <property type="protein sequence ID" value="KAH8517122.1"/>
    <property type="molecule type" value="Genomic_DNA"/>
</dbReference>
<dbReference type="Proteomes" id="UP000807159">
    <property type="component" value="Chromosome 2"/>
</dbReference>
<evidence type="ECO:0000256" key="2">
    <source>
        <dbReference type="SAM" id="MobiDB-lite"/>
    </source>
</evidence>
<dbReference type="InterPro" id="IPR044810">
    <property type="entry name" value="WRKY_plant"/>
</dbReference>
<feature type="compositionally biased region" description="Polar residues" evidence="2">
    <location>
        <begin position="255"/>
        <end position="268"/>
    </location>
</feature>
<keyword evidence="1" id="KW-0175">Coiled coil</keyword>
<comment type="caution">
    <text evidence="3">The sequence shown here is derived from an EMBL/GenBank/DDBJ whole genome shotgun (WGS) entry which is preliminary data.</text>
</comment>
<evidence type="ECO:0000313" key="4">
    <source>
        <dbReference type="Proteomes" id="UP000807159"/>
    </source>
</evidence>
<gene>
    <name evidence="3" type="ORF">H0E87_005175</name>
</gene>
<organism evidence="3 4">
    <name type="scientific">Populus deltoides</name>
    <name type="common">Eastern poplar</name>
    <name type="synonym">Eastern cottonwood</name>
    <dbReference type="NCBI Taxonomy" id="3696"/>
    <lineage>
        <taxon>Eukaryota</taxon>
        <taxon>Viridiplantae</taxon>
        <taxon>Streptophyta</taxon>
        <taxon>Embryophyta</taxon>
        <taxon>Tracheophyta</taxon>
        <taxon>Spermatophyta</taxon>
        <taxon>Magnoliopsida</taxon>
        <taxon>eudicotyledons</taxon>
        <taxon>Gunneridae</taxon>
        <taxon>Pentapetalae</taxon>
        <taxon>rosids</taxon>
        <taxon>fabids</taxon>
        <taxon>Malpighiales</taxon>
        <taxon>Salicaceae</taxon>
        <taxon>Saliceae</taxon>
        <taxon>Populus</taxon>
    </lineage>
</organism>
<dbReference type="GO" id="GO:0003700">
    <property type="term" value="F:DNA-binding transcription factor activity"/>
    <property type="evidence" value="ECO:0007669"/>
    <property type="project" value="InterPro"/>
</dbReference>
<feature type="coiled-coil region" evidence="1">
    <location>
        <begin position="116"/>
        <end position="143"/>
    </location>
</feature>
<dbReference type="PANTHER" id="PTHR31429">
    <property type="entry name" value="WRKY TRANSCRIPTION FACTOR 36-RELATED"/>
    <property type="match status" value="1"/>
</dbReference>
<protein>
    <submittedName>
        <fullName evidence="3">Uncharacterized protein</fullName>
    </submittedName>
</protein>
<feature type="region of interest" description="Disordered" evidence="2">
    <location>
        <begin position="245"/>
        <end position="306"/>
    </location>
</feature>
<proteinExistence type="predicted"/>